<accession>A0A8S1T0C3</accession>
<dbReference type="PANTHER" id="PTHR23316">
    <property type="entry name" value="IMPORTIN ALPHA"/>
    <property type="match status" value="1"/>
</dbReference>
<reference evidence="4" key="1">
    <citation type="submission" date="2021-01" db="EMBL/GenBank/DDBJ databases">
        <authorList>
            <consortium name="Genoscope - CEA"/>
            <person name="William W."/>
        </authorList>
    </citation>
    <scope>NUCLEOTIDE SEQUENCE</scope>
</reference>
<evidence type="ECO:0000256" key="3">
    <source>
        <dbReference type="ARBA" id="ARBA00022927"/>
    </source>
</evidence>
<keyword evidence="3" id="KW-0653">Protein transport</keyword>
<dbReference type="Proteomes" id="UP000689195">
    <property type="component" value="Unassembled WGS sequence"/>
</dbReference>
<dbReference type="EMBL" id="CAJJDO010000013">
    <property type="protein sequence ID" value="CAD8144936.1"/>
    <property type="molecule type" value="Genomic_DNA"/>
</dbReference>
<evidence type="ECO:0000256" key="2">
    <source>
        <dbReference type="ARBA" id="ARBA00022737"/>
    </source>
</evidence>
<sequence>MNDQEKDTNSIKDDKIQYHSTQYLNHCLMIQNKNLNNLLKLWLNKMLIQKNLKNMFQKLIQMISFPNIMDLIDPIESLIQKVLQTNVQFNIFSIVKMDSIPLLRYEALWIISNIVFETQQQIQIILDNDGINILFLGLESQYDEFIELGVWALANIAADNIKFRDMLLQKGILFHLKRIWKQQKKTKSELIKTIVWALSNLAKGKPTTKFGIRGLILILSEIIIRTDDEEQLIDSSWGLSYLVQDIYEIDMQIDKRLIKKLTVLLNSTKHTLITPALKTIGNILSGNDEQKNQVLQAGVLQSFEILLQHKCKSIRREVCWSLSNIVAGTIPQIKQIIRNDQLPKSLLKQLQLNDLQIKKQIAFFVSNSAIYAELIDLEYLIGSCKLIQKIQFEGKFAVYKQLIEDQKIIAKVIQLQSHPNDTIYENALKILDNLVIKDSL</sequence>
<dbReference type="InterPro" id="IPR024931">
    <property type="entry name" value="Importin_alpha"/>
</dbReference>
<dbReference type="AlphaFoldDB" id="A0A8S1T0C3"/>
<dbReference type="OrthoDB" id="29145at2759"/>
<evidence type="ECO:0000256" key="1">
    <source>
        <dbReference type="ARBA" id="ARBA00022448"/>
    </source>
</evidence>
<dbReference type="SMART" id="SM00185">
    <property type="entry name" value="ARM"/>
    <property type="match status" value="6"/>
</dbReference>
<dbReference type="InterPro" id="IPR000225">
    <property type="entry name" value="Armadillo"/>
</dbReference>
<comment type="caution">
    <text evidence="4">The sequence shown here is derived from an EMBL/GenBank/DDBJ whole genome shotgun (WGS) entry which is preliminary data.</text>
</comment>
<evidence type="ECO:0000313" key="5">
    <source>
        <dbReference type="Proteomes" id="UP000689195"/>
    </source>
</evidence>
<dbReference type="Pfam" id="PF00514">
    <property type="entry name" value="Arm"/>
    <property type="match status" value="1"/>
</dbReference>
<dbReference type="GO" id="GO:0015031">
    <property type="term" value="P:protein transport"/>
    <property type="evidence" value="ECO:0007669"/>
    <property type="project" value="UniProtKB-KW"/>
</dbReference>
<dbReference type="PIRSF" id="PIRSF005673">
    <property type="entry name" value="Importin_alpha"/>
    <property type="match status" value="1"/>
</dbReference>
<keyword evidence="5" id="KW-1185">Reference proteome</keyword>
<evidence type="ECO:0000313" key="4">
    <source>
        <dbReference type="EMBL" id="CAD8144936.1"/>
    </source>
</evidence>
<gene>
    <name evidence="4" type="ORF">PPENT_87.1.T0130478</name>
</gene>
<keyword evidence="2" id="KW-0677">Repeat</keyword>
<name>A0A8S1T0C3_9CILI</name>
<evidence type="ECO:0008006" key="6">
    <source>
        <dbReference type="Google" id="ProtNLM"/>
    </source>
</evidence>
<organism evidence="4 5">
    <name type="scientific">Paramecium pentaurelia</name>
    <dbReference type="NCBI Taxonomy" id="43138"/>
    <lineage>
        <taxon>Eukaryota</taxon>
        <taxon>Sar</taxon>
        <taxon>Alveolata</taxon>
        <taxon>Ciliophora</taxon>
        <taxon>Intramacronucleata</taxon>
        <taxon>Oligohymenophorea</taxon>
        <taxon>Peniculida</taxon>
        <taxon>Parameciidae</taxon>
        <taxon>Paramecium</taxon>
    </lineage>
</organism>
<keyword evidence="1" id="KW-0813">Transport</keyword>
<proteinExistence type="predicted"/>
<protein>
    <recommendedName>
        <fullName evidence="6">Importin subunit alpha</fullName>
    </recommendedName>
</protein>